<sequence>MPNLGPMEFVLLGVIVIVLLGFFVVFAAVRAGARPAGPLAWRSPGLAPPVSAALLQRVRELYAENKKIEAIKLIREETGLGLKEAKDLADGIGAGRPLPVATARHGYDLATRARELKEAGQVEQAVFLVRGETGMSQSEAERFVDALGVE</sequence>
<accession>A0A5J5K168</accession>
<dbReference type="InterPro" id="IPR013823">
    <property type="entry name" value="Ribosomal_bL12_C"/>
</dbReference>
<organism evidence="3 4">
    <name type="scientific">Microbispora cellulosiformans</name>
    <dbReference type="NCBI Taxonomy" id="2614688"/>
    <lineage>
        <taxon>Bacteria</taxon>
        <taxon>Bacillati</taxon>
        <taxon>Actinomycetota</taxon>
        <taxon>Actinomycetes</taxon>
        <taxon>Streptosporangiales</taxon>
        <taxon>Streptosporangiaceae</taxon>
        <taxon>Microbispora</taxon>
    </lineage>
</organism>
<protein>
    <submittedName>
        <fullName evidence="3">50S ribosomal protein L7/L12</fullName>
    </submittedName>
</protein>
<dbReference type="GO" id="GO:0003735">
    <property type="term" value="F:structural constituent of ribosome"/>
    <property type="evidence" value="ECO:0007669"/>
    <property type="project" value="InterPro"/>
</dbReference>
<keyword evidence="1" id="KW-0472">Membrane</keyword>
<dbReference type="Pfam" id="PF00542">
    <property type="entry name" value="Ribosomal_L12"/>
    <property type="match status" value="1"/>
</dbReference>
<keyword evidence="4" id="KW-1185">Reference proteome</keyword>
<evidence type="ECO:0000259" key="2">
    <source>
        <dbReference type="Pfam" id="PF00542"/>
    </source>
</evidence>
<keyword evidence="1" id="KW-1133">Transmembrane helix</keyword>
<reference evidence="3 4" key="1">
    <citation type="submission" date="2019-09" db="EMBL/GenBank/DDBJ databases">
        <title>Screening of Novel Bioactive Compounds from Soil-Associated.</title>
        <authorList>
            <person name="Gong X."/>
        </authorList>
    </citation>
    <scope>NUCLEOTIDE SEQUENCE [LARGE SCALE GENOMIC DNA]</scope>
    <source>
        <strain evidence="3 4">Gxj-6</strain>
    </source>
</reference>
<dbReference type="SUPFAM" id="SSF54736">
    <property type="entry name" value="ClpS-like"/>
    <property type="match status" value="1"/>
</dbReference>
<dbReference type="AlphaFoldDB" id="A0A5J5K168"/>
<evidence type="ECO:0000313" key="3">
    <source>
        <dbReference type="EMBL" id="KAA9378139.1"/>
    </source>
</evidence>
<dbReference type="GO" id="GO:0006412">
    <property type="term" value="P:translation"/>
    <property type="evidence" value="ECO:0007669"/>
    <property type="project" value="InterPro"/>
</dbReference>
<feature type="domain" description="Large ribosomal subunit protein bL12 C-terminal" evidence="2">
    <location>
        <begin position="63"/>
        <end position="92"/>
    </location>
</feature>
<dbReference type="EMBL" id="VYTZ01000005">
    <property type="protein sequence ID" value="KAA9378139.1"/>
    <property type="molecule type" value="Genomic_DNA"/>
</dbReference>
<dbReference type="InterPro" id="IPR014719">
    <property type="entry name" value="Ribosomal_bL12_C/ClpS-like"/>
</dbReference>
<dbReference type="Proteomes" id="UP000327011">
    <property type="component" value="Unassembled WGS sequence"/>
</dbReference>
<keyword evidence="3" id="KW-0689">Ribosomal protein</keyword>
<keyword evidence="3" id="KW-0687">Ribonucleoprotein</keyword>
<gene>
    <name evidence="3" type="ORF">F5972_14645</name>
</gene>
<feature type="transmembrane region" description="Helical" evidence="1">
    <location>
        <begin position="6"/>
        <end position="29"/>
    </location>
</feature>
<evidence type="ECO:0000313" key="4">
    <source>
        <dbReference type="Proteomes" id="UP000327011"/>
    </source>
</evidence>
<name>A0A5J5K168_9ACTN</name>
<keyword evidence="1" id="KW-0812">Transmembrane</keyword>
<proteinExistence type="predicted"/>
<dbReference type="GO" id="GO:0005840">
    <property type="term" value="C:ribosome"/>
    <property type="evidence" value="ECO:0007669"/>
    <property type="project" value="UniProtKB-KW"/>
</dbReference>
<comment type="caution">
    <text evidence="3">The sequence shown here is derived from an EMBL/GenBank/DDBJ whole genome shotgun (WGS) entry which is preliminary data.</text>
</comment>
<evidence type="ECO:0000256" key="1">
    <source>
        <dbReference type="SAM" id="Phobius"/>
    </source>
</evidence>
<dbReference type="Gene3D" id="3.30.1390.10">
    <property type="match status" value="1"/>
</dbReference>